<feature type="binding site" evidence="1">
    <location>
        <position position="403"/>
    </location>
    <ligand>
        <name>Mg(2+)</name>
        <dbReference type="ChEBI" id="CHEBI:18420"/>
        <label>1</label>
    </ligand>
</feature>
<dbReference type="GO" id="GO:0046872">
    <property type="term" value="F:metal ion binding"/>
    <property type="evidence" value="ECO:0007669"/>
    <property type="project" value="UniProtKB-KW"/>
</dbReference>
<sequence length="461" mass="52395">MKAWEIELDIRRNAEPVILTAEEQTWDSYKKTCADEDAKLRLLWNSNVPGSFAPERVIIGAVQSVYNMGYDTSEADAIVKDGINAVDEDRIYDLYKITTKLLSSINNAKKIEDHPYWKYKQYNEFAEYLQSVSFNDDYKYDINSKDFEEKTYAAWIGQIVAGALGTAIEGYTTEQITKKFGTITGYVREPNTYNDDITYELAFLKAFEKKGYDVTSIDISEEWVALIPGGWSAEDIALKNLKLGIYPPMSGYLNNPYREWIGAQMRGVICGMVAPGNIKKAAELAWKDAVVSHHNNGVLGEVFNAIMASYAYVEENLRTIVEKSVDLMPKDSEYYSIVKLALDLCKEHDSWEKPWSICEDKLKEYNWIHAYPNAAAQVIALWYGNGDFEKTMTIISMEGQDVDCNAAQIGTIVAVAKGVECINKEKWIDPIGDDLITYMRTMERLSIKELSDWTVKCTREV</sequence>
<gene>
    <name evidence="2" type="ORF">SAMN02745196_00694</name>
</gene>
<dbReference type="AlphaFoldDB" id="A0A1M5TSH2"/>
<evidence type="ECO:0000256" key="1">
    <source>
        <dbReference type="PIRSR" id="PIRSR605502-1"/>
    </source>
</evidence>
<dbReference type="STRING" id="1121306.SAMN02745196_00694"/>
<keyword evidence="1" id="KW-0460">Magnesium</keyword>
<organism evidence="2 3">
    <name type="scientific">Clostridium collagenovorans DSM 3089</name>
    <dbReference type="NCBI Taxonomy" id="1121306"/>
    <lineage>
        <taxon>Bacteria</taxon>
        <taxon>Bacillati</taxon>
        <taxon>Bacillota</taxon>
        <taxon>Clostridia</taxon>
        <taxon>Eubacteriales</taxon>
        <taxon>Clostridiaceae</taxon>
        <taxon>Clostridium</taxon>
    </lineage>
</organism>
<keyword evidence="1" id="KW-0479">Metal-binding</keyword>
<dbReference type="InterPro" id="IPR036705">
    <property type="entry name" value="Ribosyl_crysJ1_sf"/>
</dbReference>
<dbReference type="Gene3D" id="1.10.4080.10">
    <property type="entry name" value="ADP-ribosylation/Crystallin J1"/>
    <property type="match status" value="1"/>
</dbReference>
<protein>
    <submittedName>
        <fullName evidence="2">ADP-ribosylglycohydrolase</fullName>
    </submittedName>
</protein>
<evidence type="ECO:0000313" key="2">
    <source>
        <dbReference type="EMBL" id="SHH53546.1"/>
    </source>
</evidence>
<proteinExistence type="predicted"/>
<comment type="cofactor">
    <cofactor evidence="1">
        <name>Mg(2+)</name>
        <dbReference type="ChEBI" id="CHEBI:18420"/>
    </cofactor>
    <text evidence="1">Binds 2 magnesium ions per subunit.</text>
</comment>
<keyword evidence="3" id="KW-1185">Reference proteome</keyword>
<dbReference type="OrthoDB" id="9761704at2"/>
<keyword evidence="2" id="KW-0378">Hydrolase</keyword>
<dbReference type="GO" id="GO:0016787">
    <property type="term" value="F:hydrolase activity"/>
    <property type="evidence" value="ECO:0007669"/>
    <property type="project" value="UniProtKB-KW"/>
</dbReference>
<feature type="binding site" evidence="1">
    <location>
        <position position="401"/>
    </location>
    <ligand>
        <name>Mg(2+)</name>
        <dbReference type="ChEBI" id="CHEBI:18420"/>
        <label>1</label>
    </ligand>
</feature>
<dbReference type="RefSeq" id="WP_072830068.1">
    <property type="nucleotide sequence ID" value="NZ_FQXP01000003.1"/>
</dbReference>
<dbReference type="Proteomes" id="UP000184526">
    <property type="component" value="Unassembled WGS sequence"/>
</dbReference>
<feature type="binding site" evidence="1">
    <location>
        <position position="196"/>
    </location>
    <ligand>
        <name>Mg(2+)</name>
        <dbReference type="ChEBI" id="CHEBI:18420"/>
        <label>1</label>
    </ligand>
</feature>
<evidence type="ECO:0000313" key="3">
    <source>
        <dbReference type="Proteomes" id="UP000184526"/>
    </source>
</evidence>
<dbReference type="EMBL" id="FQXP01000003">
    <property type="protein sequence ID" value="SHH53546.1"/>
    <property type="molecule type" value="Genomic_DNA"/>
</dbReference>
<name>A0A1M5TSH2_9CLOT</name>
<dbReference type="InterPro" id="IPR005502">
    <property type="entry name" value="Ribosyl_crysJ1"/>
</dbReference>
<feature type="binding site" evidence="1">
    <location>
        <position position="195"/>
    </location>
    <ligand>
        <name>Mg(2+)</name>
        <dbReference type="ChEBI" id="CHEBI:18420"/>
        <label>1</label>
    </ligand>
</feature>
<dbReference type="Pfam" id="PF03747">
    <property type="entry name" value="ADP_ribosyl_GH"/>
    <property type="match status" value="1"/>
</dbReference>
<accession>A0A1M5TSH2</accession>
<reference evidence="2 3" key="1">
    <citation type="submission" date="2016-11" db="EMBL/GenBank/DDBJ databases">
        <authorList>
            <person name="Jaros S."/>
            <person name="Januszkiewicz K."/>
            <person name="Wedrychowicz H."/>
        </authorList>
    </citation>
    <scope>NUCLEOTIDE SEQUENCE [LARGE SCALE GENOMIC DNA]</scope>
    <source>
        <strain evidence="2 3">DSM 3089</strain>
    </source>
</reference>
<dbReference type="SUPFAM" id="SSF101478">
    <property type="entry name" value="ADP-ribosylglycohydrolase"/>
    <property type="match status" value="1"/>
</dbReference>